<dbReference type="Proteomes" id="UP000016560">
    <property type="component" value="Unassembled WGS sequence"/>
</dbReference>
<gene>
    <name evidence="1" type="ORF">PA6_035_00070</name>
</gene>
<evidence type="ECO:0000313" key="2">
    <source>
        <dbReference type="Proteomes" id="UP000016560"/>
    </source>
</evidence>
<reference evidence="1" key="1">
    <citation type="submission" date="2024-09" db="EMBL/GenBank/DDBJ databases">
        <title>Whole genome shotgun sequence of Pseudomonas alcaligenes NBRC 14159.</title>
        <authorList>
            <person name="Yoshida I."/>
            <person name="Hosoyama A."/>
            <person name="Tsuchikane K."/>
            <person name="Noguchi M."/>
            <person name="Hirakata S."/>
            <person name="Ando Y."/>
            <person name="Ohji S."/>
            <person name="Yamazoe A."/>
            <person name="Yamazaki S."/>
            <person name="Fujita N."/>
        </authorList>
    </citation>
    <scope>NUCLEOTIDE SEQUENCE</scope>
    <source>
        <strain evidence="1">NBRC 14159</strain>
    </source>
</reference>
<evidence type="ECO:0000313" key="1">
    <source>
        <dbReference type="EMBL" id="GAD64248.1"/>
    </source>
</evidence>
<sequence length="218" mass="24112">MYIYEDGILNYYDAVQRNTFVGFGKRLLSWLGLMPYRPYKGHLAGYDAGCYDGAFLSMPTLAVRRDSLGIVRALPVPAKSLSVDPHLVLFLDQNVSAFLDGVQRQSCVDEMFRLYPLAEFRYVYKPHHDFCSEISHKMSRLSAAEAALPAELLVEKICPGHVVSFFSSALINIRNVFPGISCVSLASSMVPISRGGHQEPLSKLFAQVGVECLGAGEQ</sequence>
<dbReference type="AlphaFoldDB" id="U3BBS1"/>
<organism evidence="1 2">
    <name type="scientific">Aquipseudomonas alcaligenes (strain ATCC 14909 / DSM 50342 / CCUG 1425 / JCM 20561 / NBRC 14159 / NCIMB 9945 / NCTC 10367 / 1577)</name>
    <name type="common">Pseudomonas alcaligenes</name>
    <dbReference type="NCBI Taxonomy" id="1215092"/>
    <lineage>
        <taxon>Bacteria</taxon>
        <taxon>Pseudomonadati</taxon>
        <taxon>Pseudomonadota</taxon>
        <taxon>Gammaproteobacteria</taxon>
        <taxon>Pseudomonadales</taxon>
        <taxon>Pseudomonadaceae</taxon>
        <taxon>Aquipseudomonas</taxon>
    </lineage>
</organism>
<keyword evidence="2" id="KW-1185">Reference proteome</keyword>
<dbReference type="EMBL" id="BATI01000035">
    <property type="protein sequence ID" value="GAD64248.1"/>
    <property type="molecule type" value="Genomic_DNA"/>
</dbReference>
<protein>
    <submittedName>
        <fullName evidence="1">Uncharacterized protein</fullName>
    </submittedName>
</protein>
<comment type="caution">
    <text evidence="1">The sequence shown here is derived from an EMBL/GenBank/DDBJ whole genome shotgun (WGS) entry which is preliminary data.</text>
</comment>
<proteinExistence type="predicted"/>
<accession>U3BBS1</accession>
<name>U3BBS1_AQUA1</name>